<proteinExistence type="predicted"/>
<accession>A0A8S5N3D3</accession>
<organism evidence="1">
    <name type="scientific">Siphoviridae sp. ctRuT6</name>
    <dbReference type="NCBI Taxonomy" id="2826339"/>
    <lineage>
        <taxon>Viruses</taxon>
        <taxon>Duplodnaviria</taxon>
        <taxon>Heunggongvirae</taxon>
        <taxon>Uroviricota</taxon>
        <taxon>Caudoviricetes</taxon>
    </lineage>
</organism>
<dbReference type="EMBL" id="BK015049">
    <property type="protein sequence ID" value="DAD88847.1"/>
    <property type="molecule type" value="Genomic_DNA"/>
</dbReference>
<sequence>MALLSFKNVYEANIPFNSADELSFDTRRDIVTGEVTEYLVYCDGMEQEVDKATYEALVKLQR</sequence>
<name>A0A8S5N3D3_9CAUD</name>
<evidence type="ECO:0000313" key="1">
    <source>
        <dbReference type="EMBL" id="DAD88847.1"/>
    </source>
</evidence>
<reference evidence="1" key="1">
    <citation type="journal article" date="2021" name="Proc. Natl. Acad. Sci. U.S.A.">
        <title>A Catalog of Tens of Thousands of Viruses from Human Metagenomes Reveals Hidden Associations with Chronic Diseases.</title>
        <authorList>
            <person name="Tisza M.J."/>
            <person name="Buck C.B."/>
        </authorList>
    </citation>
    <scope>NUCLEOTIDE SEQUENCE</scope>
    <source>
        <strain evidence="1">CtRuT6</strain>
    </source>
</reference>
<protein>
    <submittedName>
        <fullName evidence="1">Uncharacterized protein</fullName>
    </submittedName>
</protein>